<dbReference type="CDD" id="cd19512">
    <property type="entry name" value="RecA-like_ATAD3-like"/>
    <property type="match status" value="1"/>
</dbReference>
<dbReference type="InterPro" id="IPR027417">
    <property type="entry name" value="P-loop_NTPase"/>
</dbReference>
<keyword evidence="3" id="KW-0067">ATP-binding</keyword>
<dbReference type="InterPro" id="IPR021911">
    <property type="entry name" value="ATAD3_N"/>
</dbReference>
<name>A0A2J8QYW3_PONAB</name>
<dbReference type="GO" id="GO:0007005">
    <property type="term" value="P:mitochondrion organization"/>
    <property type="evidence" value="ECO:0007669"/>
    <property type="project" value="TreeGrafter"/>
</dbReference>
<dbReference type="SMART" id="SM00382">
    <property type="entry name" value="AAA"/>
    <property type="match status" value="1"/>
</dbReference>
<gene>
    <name evidence="7" type="ORF">CR201_G0056119</name>
</gene>
<evidence type="ECO:0000256" key="4">
    <source>
        <dbReference type="SAM" id="Coils"/>
    </source>
</evidence>
<sequence>MSWLFGINRGPKGEGAGPPPPLPPAQPGAEGGGDRGFGDRPAPKDKWSNFDPTGLERAAKAARELEHSRYAKDALNLAQMQEQTLQLEQQSKLKEYEATVEQLKIEQIRAQAEERRKTLSEETRQHQARAQYQDKLARQRYEDQLKQQQLLNEENLRKQEESVQKQEAMRRATVEREMELRHKNELLRVEAEARARTKAERENADIIREQIRLKAAEHRQTVLESIRTAGTLFGEGFRAFVTDWDKVTATVAGLTLLAVGVYSAKNATLVAGRFIEARLGKPSLVRETSRITVLEALRHPIQVSRRLLSRPQDALEGVVLSPSLEARVRDIAIATRNTKKNRGLYGNVLLYGPPGTGKTLFAKKLALHSGMDYAIMTGGDVAPMGREGVTAMHKLFDWANTSRRGLLLFMDEADAFLQKRGTEKISEDLRATLNAFLYRTGQHSNKFMLVLASNLPEQFDCAINSRVDVMVHFDLPQREERERLVRMYFDNYVLKPATEGKRRLKLAQFDFGRKCSEVARLTEGMSGREIAQLAVSWQATATTEMRWLKQRAWARGLERPLSRVQGEAGTSWSLAADPSCPCTFRICSSVGTGLYSGPLHQDVLWWGSAVLPPRTPPVVGTG</sequence>
<dbReference type="InterPro" id="IPR003959">
    <property type="entry name" value="ATPase_AAA_core"/>
</dbReference>
<dbReference type="EMBL" id="NDHI03005258">
    <property type="protein sequence ID" value="PNJ01454.1"/>
    <property type="molecule type" value="Genomic_DNA"/>
</dbReference>
<evidence type="ECO:0000313" key="7">
    <source>
        <dbReference type="EMBL" id="PNJ01454.1"/>
    </source>
</evidence>
<dbReference type="PANTHER" id="PTHR23075">
    <property type="entry name" value="PUTATIVE ATP-ASE"/>
    <property type="match status" value="1"/>
</dbReference>
<dbReference type="AlphaFoldDB" id="A0A2J8QYW3"/>
<evidence type="ECO:0000256" key="3">
    <source>
        <dbReference type="ARBA" id="ARBA00022840"/>
    </source>
</evidence>
<dbReference type="GO" id="GO:0008270">
    <property type="term" value="F:zinc ion binding"/>
    <property type="evidence" value="ECO:0007669"/>
    <property type="project" value="TreeGrafter"/>
</dbReference>
<dbReference type="SUPFAM" id="SSF52540">
    <property type="entry name" value="P-loop containing nucleoside triphosphate hydrolases"/>
    <property type="match status" value="1"/>
</dbReference>
<dbReference type="FunFam" id="3.40.50.300:FF:000470">
    <property type="entry name" value="ATPase family, AAA domain containing 3A"/>
    <property type="match status" value="1"/>
</dbReference>
<comment type="similarity">
    <text evidence="1">Belongs to the AAA ATPase family.</text>
</comment>
<protein>
    <submittedName>
        <fullName evidence="7">ATAD3B isoform 2</fullName>
    </submittedName>
</protein>
<evidence type="ECO:0000256" key="5">
    <source>
        <dbReference type="SAM" id="MobiDB-lite"/>
    </source>
</evidence>
<feature type="compositionally biased region" description="Basic and acidic residues" evidence="5">
    <location>
        <begin position="32"/>
        <end position="48"/>
    </location>
</feature>
<evidence type="ECO:0000259" key="6">
    <source>
        <dbReference type="SMART" id="SM00382"/>
    </source>
</evidence>
<keyword evidence="4" id="KW-0175">Coiled coil</keyword>
<reference evidence="7" key="1">
    <citation type="submission" date="2017-12" db="EMBL/GenBank/DDBJ databases">
        <title>High-resolution comparative analysis of great ape genomes.</title>
        <authorList>
            <person name="Pollen A."/>
            <person name="Hastie A."/>
            <person name="Hormozdiari F."/>
            <person name="Dougherty M."/>
            <person name="Liu R."/>
            <person name="Chaisson M."/>
            <person name="Hoppe E."/>
            <person name="Hill C."/>
            <person name="Pang A."/>
            <person name="Hillier L."/>
            <person name="Baker C."/>
            <person name="Armstrong J."/>
            <person name="Shendure J."/>
            <person name="Paten B."/>
            <person name="Wilson R."/>
            <person name="Chao H."/>
            <person name="Schneider V."/>
            <person name="Ventura M."/>
            <person name="Kronenberg Z."/>
            <person name="Murali S."/>
            <person name="Gordon D."/>
            <person name="Cantsilieris S."/>
            <person name="Munson K."/>
            <person name="Nelson B."/>
            <person name="Raja A."/>
            <person name="Underwood J."/>
            <person name="Diekhans M."/>
            <person name="Fiddes I."/>
            <person name="Haussler D."/>
            <person name="Eichler E."/>
        </authorList>
    </citation>
    <scope>NUCLEOTIDE SEQUENCE [LARGE SCALE GENOMIC DNA]</scope>
    <source>
        <strain evidence="7">Susie</strain>
    </source>
</reference>
<dbReference type="STRING" id="9601.ENSPPYP00000002318"/>
<dbReference type="GO" id="GO:0005524">
    <property type="term" value="F:ATP binding"/>
    <property type="evidence" value="ECO:0007669"/>
    <property type="project" value="UniProtKB-KW"/>
</dbReference>
<feature type="compositionally biased region" description="Pro residues" evidence="5">
    <location>
        <begin position="17"/>
        <end position="26"/>
    </location>
</feature>
<dbReference type="GO" id="GO:0005739">
    <property type="term" value="C:mitochondrion"/>
    <property type="evidence" value="ECO:0007669"/>
    <property type="project" value="TreeGrafter"/>
</dbReference>
<feature type="domain" description="AAA+ ATPase" evidence="6">
    <location>
        <begin position="344"/>
        <end position="477"/>
    </location>
</feature>
<dbReference type="Pfam" id="PF12037">
    <property type="entry name" value="ATAD3_N"/>
    <property type="match status" value="1"/>
</dbReference>
<evidence type="ECO:0000256" key="2">
    <source>
        <dbReference type="ARBA" id="ARBA00022741"/>
    </source>
</evidence>
<dbReference type="PANTHER" id="PTHR23075:SF2">
    <property type="entry name" value="ATPASE FAMILY AAA DOMAIN-CONTAINING PROTEIN 3B"/>
    <property type="match status" value="1"/>
</dbReference>
<feature type="region of interest" description="Disordered" evidence="5">
    <location>
        <begin position="1"/>
        <end position="54"/>
    </location>
</feature>
<dbReference type="InterPro" id="IPR003593">
    <property type="entry name" value="AAA+_ATPase"/>
</dbReference>
<keyword evidence="2" id="KW-0547">Nucleotide-binding</keyword>
<dbReference type="Pfam" id="PF00004">
    <property type="entry name" value="AAA"/>
    <property type="match status" value="1"/>
</dbReference>
<organism evidence="7">
    <name type="scientific">Pongo abelii</name>
    <name type="common">Sumatran orangutan</name>
    <name type="synonym">Pongo pygmaeus abelii</name>
    <dbReference type="NCBI Taxonomy" id="9601"/>
    <lineage>
        <taxon>Eukaryota</taxon>
        <taxon>Metazoa</taxon>
        <taxon>Chordata</taxon>
        <taxon>Craniata</taxon>
        <taxon>Vertebrata</taxon>
        <taxon>Euteleostomi</taxon>
        <taxon>Mammalia</taxon>
        <taxon>Eutheria</taxon>
        <taxon>Euarchontoglires</taxon>
        <taxon>Primates</taxon>
        <taxon>Haplorrhini</taxon>
        <taxon>Catarrhini</taxon>
        <taxon>Hominidae</taxon>
        <taxon>Pongo</taxon>
    </lineage>
</organism>
<dbReference type="Gene3D" id="3.40.50.300">
    <property type="entry name" value="P-loop containing nucleotide triphosphate hydrolases"/>
    <property type="match status" value="1"/>
</dbReference>
<dbReference type="GO" id="GO:0016887">
    <property type="term" value="F:ATP hydrolysis activity"/>
    <property type="evidence" value="ECO:0007669"/>
    <property type="project" value="InterPro"/>
</dbReference>
<comment type="caution">
    <text evidence="7">The sequence shown here is derived from an EMBL/GenBank/DDBJ whole genome shotgun (WGS) entry which is preliminary data.</text>
</comment>
<accession>A0A2J8QYW3</accession>
<proteinExistence type="inferred from homology"/>
<feature type="coiled-coil region" evidence="4">
    <location>
        <begin position="86"/>
        <end position="171"/>
    </location>
</feature>
<evidence type="ECO:0000256" key="1">
    <source>
        <dbReference type="ARBA" id="ARBA00006914"/>
    </source>
</evidence>